<proteinExistence type="inferred from homology"/>
<keyword evidence="6" id="KW-1185">Reference proteome</keyword>
<evidence type="ECO:0000313" key="5">
    <source>
        <dbReference type="EMBL" id="KIW89223.1"/>
    </source>
</evidence>
<sequence>MVRIALAGGTGNVGREVLDGLVAKGSHEVVVFSRSDTSKLDLPGVEMAQVDYNDQADLIKHLQGVDTVLSFIVSHLDPDGTAQKNLVDASIAAGVRRFAPSEWALGSNSGNPLYKSKDLVHEYLQQINKDKKVLEYCLFQPGLFLNYLGFPHASTKHVQLFCTPWDLEHRRAIIPADADFPLTLTTVQDMVNVVVAAIDYKGVWPERGGISGNTFMNSEFLKLAESVRGSMKVEAVPQAQLKDASFNTSWLPPADHPAIAPEMRVAFAKQIVAGVLQAALKGGFGVSDEWNQLLPDLRMTKAEDFLLDIWSGKP</sequence>
<dbReference type="PANTHER" id="PTHR47706:SF4">
    <property type="entry name" value="NMRA-LIKE DOMAIN-CONTAINING PROTEIN"/>
    <property type="match status" value="1"/>
</dbReference>
<dbReference type="Pfam" id="PF05368">
    <property type="entry name" value="NmrA"/>
    <property type="match status" value="1"/>
</dbReference>
<dbReference type="Gene3D" id="3.40.50.720">
    <property type="entry name" value="NAD(P)-binding Rossmann-like Domain"/>
    <property type="match status" value="1"/>
</dbReference>
<evidence type="ECO:0000256" key="3">
    <source>
        <dbReference type="ARBA" id="ARBA00023002"/>
    </source>
</evidence>
<reference evidence="5" key="1">
    <citation type="submission" date="2015-01" db="EMBL/GenBank/DDBJ databases">
        <title>The Genome Sequence of Cladophialophora bantiana CBS 173.52.</title>
        <authorList>
            <consortium name="The Broad Institute Genomics Platform"/>
            <person name="Cuomo C."/>
            <person name="de Hoog S."/>
            <person name="Gorbushina A."/>
            <person name="Stielow B."/>
            <person name="Teixiera M."/>
            <person name="Abouelleil A."/>
            <person name="Chapman S.B."/>
            <person name="Priest M."/>
            <person name="Young S.K."/>
            <person name="Wortman J."/>
            <person name="Nusbaum C."/>
            <person name="Birren B."/>
        </authorList>
    </citation>
    <scope>NUCLEOTIDE SEQUENCE [LARGE SCALE GENOMIC DNA]</scope>
    <source>
        <strain evidence="5">CBS 173.52</strain>
    </source>
</reference>
<organism evidence="5 6">
    <name type="scientific">Cladophialophora bantiana (strain ATCC 10958 / CBS 173.52 / CDC B-1940 / NIH 8579)</name>
    <name type="common">Xylohypha bantiana</name>
    <dbReference type="NCBI Taxonomy" id="1442370"/>
    <lineage>
        <taxon>Eukaryota</taxon>
        <taxon>Fungi</taxon>
        <taxon>Dikarya</taxon>
        <taxon>Ascomycota</taxon>
        <taxon>Pezizomycotina</taxon>
        <taxon>Eurotiomycetes</taxon>
        <taxon>Chaetothyriomycetidae</taxon>
        <taxon>Chaetothyriales</taxon>
        <taxon>Herpotrichiellaceae</taxon>
        <taxon>Cladophialophora</taxon>
    </lineage>
</organism>
<dbReference type="Proteomes" id="UP000053789">
    <property type="component" value="Unassembled WGS sequence"/>
</dbReference>
<dbReference type="EMBL" id="KN846996">
    <property type="protein sequence ID" value="KIW89223.1"/>
    <property type="molecule type" value="Genomic_DNA"/>
</dbReference>
<dbReference type="GO" id="GO:0016491">
    <property type="term" value="F:oxidoreductase activity"/>
    <property type="evidence" value="ECO:0007669"/>
    <property type="project" value="UniProtKB-KW"/>
</dbReference>
<evidence type="ECO:0000259" key="4">
    <source>
        <dbReference type="Pfam" id="PF05368"/>
    </source>
</evidence>
<dbReference type="VEuPathDB" id="FungiDB:Z519_10076"/>
<dbReference type="OrthoDB" id="10000533at2759"/>
<evidence type="ECO:0000256" key="2">
    <source>
        <dbReference type="ARBA" id="ARBA00022857"/>
    </source>
</evidence>
<protein>
    <recommendedName>
        <fullName evidence="4">NmrA-like domain-containing protein</fullName>
    </recommendedName>
</protein>
<keyword evidence="3" id="KW-0560">Oxidoreductase</keyword>
<feature type="domain" description="NmrA-like" evidence="4">
    <location>
        <begin position="3"/>
        <end position="204"/>
    </location>
</feature>
<dbReference type="PANTHER" id="PTHR47706">
    <property type="entry name" value="NMRA-LIKE FAMILY PROTEIN"/>
    <property type="match status" value="1"/>
</dbReference>
<comment type="similarity">
    <text evidence="1">Belongs to the NmrA-type oxidoreductase family. Isoflavone reductase subfamily.</text>
</comment>
<name>A0A0D2H7D3_CLAB1</name>
<dbReference type="InterPro" id="IPR008030">
    <property type="entry name" value="NmrA-like"/>
</dbReference>
<dbReference type="RefSeq" id="XP_016615892.1">
    <property type="nucleotide sequence ID" value="XM_016767794.1"/>
</dbReference>
<dbReference type="InterPro" id="IPR051609">
    <property type="entry name" value="NmrA/Isoflavone_reductase-like"/>
</dbReference>
<dbReference type="InterPro" id="IPR036291">
    <property type="entry name" value="NAD(P)-bd_dom_sf"/>
</dbReference>
<dbReference type="GeneID" id="27703004"/>
<keyword evidence="2" id="KW-0521">NADP</keyword>
<dbReference type="HOGENOM" id="CLU_044876_0_2_1"/>
<gene>
    <name evidence="5" type="ORF">Z519_10076</name>
</gene>
<accession>A0A0D2H7D3</accession>
<evidence type="ECO:0000313" key="6">
    <source>
        <dbReference type="Proteomes" id="UP000053789"/>
    </source>
</evidence>
<evidence type="ECO:0000256" key="1">
    <source>
        <dbReference type="ARBA" id="ARBA00005725"/>
    </source>
</evidence>
<dbReference type="SUPFAM" id="SSF51735">
    <property type="entry name" value="NAD(P)-binding Rossmann-fold domains"/>
    <property type="match status" value="1"/>
</dbReference>
<dbReference type="AlphaFoldDB" id="A0A0D2H7D3"/>